<comment type="caution">
    <text evidence="3">The sequence shown here is derived from an EMBL/GenBank/DDBJ whole genome shotgun (WGS) entry which is preliminary data.</text>
</comment>
<keyword evidence="4" id="KW-1185">Reference proteome</keyword>
<keyword evidence="1" id="KW-0732">Signal</keyword>
<sequence>MPICLRFPRSLLRPWRWLATGLCAALLAACGGGGGDEGPTPPPRTPDTVSAVIGPAGGTVTGSDGVQVIVPPGALREDTRIAVTRHADDGPQFDLALATPPTVYAFTPHGLVFDQPVTVRMPVPAGATAPRALFAASGADWSEQDAVAEAGFLNVQRNTFSWGTVYWGQGCTGSADGNPDWCFVPWGTTAVAATPASALIPLQTPGPYSAGSYRLDAAAALSVTATYVMYPSCVTAQLRLVRRKLDVPSAVLETLATAQSSLQIGGHPWSTRGAAGSTTFAPIALDHRDAGRHAYGVYVSCTRSNGQTREFGESLVLHIAVPTPTVLHTVGGSVSGLTGAGLVLRNNGGDDLAVAADGSFRFATAIGAGTPYDVTVAAAPAGQRCTVTNGSGTASADVRNVTVSCSTAPGGARTWQPAAPLPPVASGSATEPQLAVAADGSATALWLQASGLWSSRYTPAGGWGAAQRVDNASSSVPRAPRVAVDGQGHAMALWVQADANDTARLAIWASHHDGSGWSTRQIDEGSEHAGEPELAADPVGNFMAVWSEQVSGSSRIRARRFVAGDGWSSGPMPVDGGIGRATTPRVAMDGNGMAIAVWTQYDGTRERIVANRFNGIGWSTADTIDASNTGEHSDPQLVGNAAGQAIVAWIHRGSATPQLLARSYTPSTGWSGTVQPLNIGAASPLAHRLALNSQGQAMALWQEGIGDVNTLWSRSYQTTTGWNGTVQQVDAALPATDAMARLCLASDAGGDAIAVWSHKAAGGHRDLYASRWSPAGSAWSTATLLETDDSGSMGVDQCGLGTDAGGNAVALWNQAGSDDVFRLHSSLFR</sequence>
<organism evidence="3 4">
    <name type="scientific">Pseudorhodoferax aquiterrae</name>
    <dbReference type="NCBI Taxonomy" id="747304"/>
    <lineage>
        <taxon>Bacteria</taxon>
        <taxon>Pseudomonadati</taxon>
        <taxon>Pseudomonadota</taxon>
        <taxon>Betaproteobacteria</taxon>
        <taxon>Burkholderiales</taxon>
        <taxon>Comamonadaceae</taxon>
    </lineage>
</organism>
<evidence type="ECO:0000313" key="4">
    <source>
        <dbReference type="Proteomes" id="UP000626210"/>
    </source>
</evidence>
<dbReference type="Gene3D" id="2.60.220.30">
    <property type="match status" value="1"/>
</dbReference>
<evidence type="ECO:0000259" key="2">
    <source>
        <dbReference type="PROSITE" id="PS51145"/>
    </source>
</evidence>
<feature type="chain" id="PRO_5046816591" description="ZU5 domain-containing protein" evidence="1">
    <location>
        <begin position="25"/>
        <end position="829"/>
    </location>
</feature>
<evidence type="ECO:0000313" key="3">
    <source>
        <dbReference type="EMBL" id="GHC75314.1"/>
    </source>
</evidence>
<dbReference type="Pfam" id="PF00791">
    <property type="entry name" value="ZU5"/>
    <property type="match status" value="1"/>
</dbReference>
<accession>A0ABQ3FZ91</accession>
<gene>
    <name evidence="3" type="ORF">GCM10007320_13260</name>
</gene>
<name>A0ABQ3FZ91_9BURK</name>
<feature type="domain" description="ZU5" evidence="2">
    <location>
        <begin position="47"/>
        <end position="169"/>
    </location>
</feature>
<dbReference type="PROSITE" id="PS51145">
    <property type="entry name" value="ZU5"/>
    <property type="match status" value="1"/>
</dbReference>
<reference evidence="4" key="1">
    <citation type="journal article" date="2019" name="Int. J. Syst. Evol. Microbiol.">
        <title>The Global Catalogue of Microorganisms (GCM) 10K type strain sequencing project: providing services to taxonomists for standard genome sequencing and annotation.</title>
        <authorList>
            <consortium name="The Broad Institute Genomics Platform"/>
            <consortium name="The Broad Institute Genome Sequencing Center for Infectious Disease"/>
            <person name="Wu L."/>
            <person name="Ma J."/>
        </authorList>
    </citation>
    <scope>NUCLEOTIDE SEQUENCE [LARGE SCALE GENOMIC DNA]</scope>
    <source>
        <strain evidence="4">KCTC 23314</strain>
    </source>
</reference>
<dbReference type="InterPro" id="IPR000906">
    <property type="entry name" value="ZU5_dom"/>
</dbReference>
<dbReference type="SUPFAM" id="SSF89372">
    <property type="entry name" value="Fucose-specific lectin"/>
    <property type="match status" value="1"/>
</dbReference>
<dbReference type="CDD" id="cd15482">
    <property type="entry name" value="Sialidase_non-viral"/>
    <property type="match status" value="1"/>
</dbReference>
<feature type="signal peptide" evidence="1">
    <location>
        <begin position="1"/>
        <end position="24"/>
    </location>
</feature>
<evidence type="ECO:0000256" key="1">
    <source>
        <dbReference type="SAM" id="SignalP"/>
    </source>
</evidence>
<dbReference type="RefSeq" id="WP_189686166.1">
    <property type="nucleotide sequence ID" value="NZ_BMYK01000003.1"/>
</dbReference>
<dbReference type="Proteomes" id="UP000626210">
    <property type="component" value="Unassembled WGS sequence"/>
</dbReference>
<dbReference type="PROSITE" id="PS51257">
    <property type="entry name" value="PROKAR_LIPOPROTEIN"/>
    <property type="match status" value="1"/>
</dbReference>
<dbReference type="EMBL" id="BMYK01000003">
    <property type="protein sequence ID" value="GHC75314.1"/>
    <property type="molecule type" value="Genomic_DNA"/>
</dbReference>
<proteinExistence type="predicted"/>
<protein>
    <recommendedName>
        <fullName evidence="2">ZU5 domain-containing protein</fullName>
    </recommendedName>
</protein>